<keyword evidence="2" id="KW-0436">Ligase</keyword>
<dbReference type="InterPro" id="IPR000873">
    <property type="entry name" value="AMP-dep_synth/lig_dom"/>
</dbReference>
<gene>
    <name evidence="6" type="ORF">GR212_35210</name>
</gene>
<keyword evidence="3" id="KW-0479">Metal-binding</keyword>
<evidence type="ECO:0000256" key="2">
    <source>
        <dbReference type="ARBA" id="ARBA00022598"/>
    </source>
</evidence>
<dbReference type="GO" id="GO:0006631">
    <property type="term" value="P:fatty acid metabolic process"/>
    <property type="evidence" value="ECO:0007669"/>
    <property type="project" value="TreeGrafter"/>
</dbReference>
<evidence type="ECO:0000259" key="5">
    <source>
        <dbReference type="Pfam" id="PF13193"/>
    </source>
</evidence>
<proteinExistence type="inferred from homology"/>
<dbReference type="Pfam" id="PF00501">
    <property type="entry name" value="AMP-binding"/>
    <property type="match status" value="1"/>
</dbReference>
<comment type="similarity">
    <text evidence="1">Belongs to the ATP-dependent AMP-binding enzyme family.</text>
</comment>
<comment type="caution">
    <text evidence="6">The sequence shown here is derived from an EMBL/GenBank/DDBJ whole genome shotgun (WGS) entry which is preliminary data.</text>
</comment>
<dbReference type="Gene3D" id="3.30.300.30">
    <property type="match status" value="1"/>
</dbReference>
<reference evidence="6 7" key="1">
    <citation type="submission" date="2019-12" db="EMBL/GenBank/DDBJ databases">
        <title>Rhizobium genotypes associated with high levels of biological nitrogen fixation by grain legumes in a temperate-maritime cropping system.</title>
        <authorList>
            <person name="Maluk M."/>
            <person name="Francesc Ferrando Molina F."/>
            <person name="Lopez Del Egido L."/>
            <person name="Lafos M."/>
            <person name="Langarica-Fuentes A."/>
            <person name="Gebre Yohannes G."/>
            <person name="Young M.W."/>
            <person name="Martin P."/>
            <person name="Gantlett R."/>
            <person name="Kenicer G."/>
            <person name="Hawes C."/>
            <person name="Begg G.S."/>
            <person name="Quilliam R.S."/>
            <person name="Squire G.R."/>
            <person name="Poole P.S."/>
            <person name="Young P.W."/>
            <person name="Iannetta P.M."/>
            <person name="James E.K."/>
        </authorList>
    </citation>
    <scope>NUCLEOTIDE SEQUENCE [LARGE SCALE GENOMIC DNA]</scope>
    <source>
        <strain evidence="6 7">JHI1118</strain>
    </source>
</reference>
<dbReference type="PROSITE" id="PS00455">
    <property type="entry name" value="AMP_BINDING"/>
    <property type="match status" value="1"/>
</dbReference>
<name>A0A6L9UFH5_9HYPH</name>
<dbReference type="InterPro" id="IPR042099">
    <property type="entry name" value="ANL_N_sf"/>
</dbReference>
<accession>A0A6L9UFH5</accession>
<dbReference type="EMBL" id="WUEY01000039">
    <property type="protein sequence ID" value="NEI74793.1"/>
    <property type="molecule type" value="Genomic_DNA"/>
</dbReference>
<evidence type="ECO:0000313" key="7">
    <source>
        <dbReference type="Proteomes" id="UP000483035"/>
    </source>
</evidence>
<dbReference type="Gene3D" id="3.40.50.12780">
    <property type="entry name" value="N-terminal domain of ligase-like"/>
    <property type="match status" value="1"/>
</dbReference>
<dbReference type="InterPro" id="IPR020845">
    <property type="entry name" value="AMP-binding_CS"/>
</dbReference>
<dbReference type="InterPro" id="IPR025110">
    <property type="entry name" value="AMP-bd_C"/>
</dbReference>
<evidence type="ECO:0000256" key="3">
    <source>
        <dbReference type="ARBA" id="ARBA00022723"/>
    </source>
</evidence>
<organism evidence="6 7">
    <name type="scientific">Rhizobium lusitanum</name>
    <dbReference type="NCBI Taxonomy" id="293958"/>
    <lineage>
        <taxon>Bacteria</taxon>
        <taxon>Pseudomonadati</taxon>
        <taxon>Pseudomonadota</taxon>
        <taxon>Alphaproteobacteria</taxon>
        <taxon>Hyphomicrobiales</taxon>
        <taxon>Rhizobiaceae</taxon>
        <taxon>Rhizobium/Agrobacterium group</taxon>
        <taxon>Rhizobium</taxon>
    </lineage>
</organism>
<dbReference type="Proteomes" id="UP000483035">
    <property type="component" value="Unassembled WGS sequence"/>
</dbReference>
<dbReference type="SUPFAM" id="SSF56801">
    <property type="entry name" value="Acetyl-CoA synthetase-like"/>
    <property type="match status" value="1"/>
</dbReference>
<dbReference type="Pfam" id="PF13193">
    <property type="entry name" value="AMP-binding_C"/>
    <property type="match status" value="1"/>
</dbReference>
<feature type="domain" description="AMP-dependent synthetase/ligase" evidence="4">
    <location>
        <begin position="13"/>
        <end position="362"/>
    </location>
</feature>
<dbReference type="PANTHER" id="PTHR43201">
    <property type="entry name" value="ACYL-COA SYNTHETASE"/>
    <property type="match status" value="1"/>
</dbReference>
<evidence type="ECO:0000256" key="1">
    <source>
        <dbReference type="ARBA" id="ARBA00006432"/>
    </source>
</evidence>
<dbReference type="GO" id="GO:0046872">
    <property type="term" value="F:metal ion binding"/>
    <property type="evidence" value="ECO:0007669"/>
    <property type="project" value="UniProtKB-KW"/>
</dbReference>
<dbReference type="AlphaFoldDB" id="A0A6L9UFH5"/>
<dbReference type="GO" id="GO:0031956">
    <property type="term" value="F:medium-chain fatty acid-CoA ligase activity"/>
    <property type="evidence" value="ECO:0007669"/>
    <property type="project" value="TreeGrafter"/>
</dbReference>
<dbReference type="RefSeq" id="WP_163994456.1">
    <property type="nucleotide sequence ID" value="NZ_WUEY01000039.1"/>
</dbReference>
<evidence type="ECO:0000313" key="6">
    <source>
        <dbReference type="EMBL" id="NEI74793.1"/>
    </source>
</evidence>
<dbReference type="PANTHER" id="PTHR43201:SF5">
    <property type="entry name" value="MEDIUM-CHAIN ACYL-COA LIGASE ACSF2, MITOCHONDRIAL"/>
    <property type="match status" value="1"/>
</dbReference>
<protein>
    <submittedName>
        <fullName evidence="6">AMP-binding protein</fullName>
    </submittedName>
</protein>
<dbReference type="InterPro" id="IPR045851">
    <property type="entry name" value="AMP-bd_C_sf"/>
</dbReference>
<evidence type="ECO:0000259" key="4">
    <source>
        <dbReference type="Pfam" id="PF00501"/>
    </source>
</evidence>
<feature type="domain" description="AMP-binding enzyme C-terminal" evidence="5">
    <location>
        <begin position="411"/>
        <end position="487"/>
    </location>
</feature>
<sequence>MTMNPVDTLDAGALERPNDTAFFWKGETWTYARLQGDVNFVAAYLSNKGIDIHDRIALHLPNSPHLLICLLACFRLGAVAVPINNRFKAQELTSVFQRVEPRYYIGSKAFESEILRVGETLIPANSRLIFSTISEFDREAWQSPAVDSSDMIRGRRSSPDDVMLLLPTSGTTGDPKVVIHTAKTLSAVTKQYQALGLQDDDIMLTASPIVHAGGLFNFLSSLRRTGPMVMLGAFDAHSVLDEIEARRCTWFKGLPFMFDQLARAQTERYRDTSSLRLCVSSGDVCSAKVQQDFLDLFGCPLSSAWACTEAATSLAICPKDNVAFLGSPSGRYRITDETGLAVPRTQPGELWVEGPNVSPGYWISPSEIERHAQGWFRTGDIMSEGNDGALRFFGRQKNLIIKGGSNISPVEVETAIRAHPDVQDAAVFGIPDEQLGETLGALIEAVDVQSFPGVADILQATRHRISDYKVPDHAIAVGQIPRAANGKIDRKSLLEIFYRETANSVRPATKIGHSR</sequence>